<dbReference type="GO" id="GO:0046872">
    <property type="term" value="F:metal ion binding"/>
    <property type="evidence" value="ECO:0007669"/>
    <property type="project" value="UniProtKB-KW"/>
</dbReference>
<dbReference type="GO" id="GO:0016740">
    <property type="term" value="F:transferase activity"/>
    <property type="evidence" value="ECO:0007669"/>
    <property type="project" value="UniProtKB-KW"/>
</dbReference>
<dbReference type="EMBL" id="BARV01006248">
    <property type="protein sequence ID" value="GAI10200.1"/>
    <property type="molecule type" value="Genomic_DNA"/>
</dbReference>
<name>X1M693_9ZZZZ</name>
<feature type="domain" description="Transketolase N-terminal" evidence="6">
    <location>
        <begin position="17"/>
        <end position="166"/>
    </location>
</feature>
<feature type="non-terminal residue" evidence="7">
    <location>
        <position position="169"/>
    </location>
</feature>
<evidence type="ECO:0000259" key="6">
    <source>
        <dbReference type="Pfam" id="PF00456"/>
    </source>
</evidence>
<evidence type="ECO:0000256" key="4">
    <source>
        <dbReference type="ARBA" id="ARBA00022723"/>
    </source>
</evidence>
<evidence type="ECO:0000256" key="1">
    <source>
        <dbReference type="ARBA" id="ARBA00001964"/>
    </source>
</evidence>
<gene>
    <name evidence="7" type="ORF">S06H3_12795</name>
</gene>
<accession>X1M693</accession>
<protein>
    <recommendedName>
        <fullName evidence="6">Transketolase N-terminal domain-containing protein</fullName>
    </recommendedName>
</protein>
<dbReference type="Gene3D" id="3.40.50.970">
    <property type="match status" value="1"/>
</dbReference>
<keyword evidence="4" id="KW-0479">Metal-binding</keyword>
<dbReference type="InterPro" id="IPR029061">
    <property type="entry name" value="THDP-binding"/>
</dbReference>
<dbReference type="PANTHER" id="PTHR47514:SF1">
    <property type="entry name" value="TRANSKETOLASE N-TERMINAL SECTION-RELATED"/>
    <property type="match status" value="1"/>
</dbReference>
<sequence>MRNKMIKALERKSNIARQKILEVTTKVEGGHLAGSLSCIDILIGLYFSALKHKPDNPDWENRDRFILSKGHGAPALYTVLAMSKYFPEEELFTLRKINSRLQGHPDCKKLPGIEISTGSLGQGFSSAVGMALGYKYDCKKNSQIYCLLGDGECDEGQVWEAAMFASSYN</sequence>
<proteinExistence type="inferred from homology"/>
<keyword evidence="5" id="KW-0786">Thiamine pyrophosphate</keyword>
<evidence type="ECO:0000313" key="7">
    <source>
        <dbReference type="EMBL" id="GAI10200.1"/>
    </source>
</evidence>
<comment type="caution">
    <text evidence="7">The sequence shown here is derived from an EMBL/GenBank/DDBJ whole genome shotgun (WGS) entry which is preliminary data.</text>
</comment>
<keyword evidence="3" id="KW-0808">Transferase</keyword>
<dbReference type="InterPro" id="IPR005474">
    <property type="entry name" value="Transketolase_N"/>
</dbReference>
<dbReference type="PROSITE" id="PS00801">
    <property type="entry name" value="TRANSKETOLASE_1"/>
    <property type="match status" value="1"/>
</dbReference>
<dbReference type="Pfam" id="PF00456">
    <property type="entry name" value="Transketolase_N"/>
    <property type="match status" value="1"/>
</dbReference>
<dbReference type="InterPro" id="IPR049557">
    <property type="entry name" value="Transketolase_CS"/>
</dbReference>
<dbReference type="SUPFAM" id="SSF52518">
    <property type="entry name" value="Thiamin diphosphate-binding fold (THDP-binding)"/>
    <property type="match status" value="1"/>
</dbReference>
<reference evidence="7" key="1">
    <citation type="journal article" date="2014" name="Front. Microbiol.">
        <title>High frequency of phylogenetically diverse reductive dehalogenase-homologous genes in deep subseafloor sedimentary metagenomes.</title>
        <authorList>
            <person name="Kawai M."/>
            <person name="Futagami T."/>
            <person name="Toyoda A."/>
            <person name="Takaki Y."/>
            <person name="Nishi S."/>
            <person name="Hori S."/>
            <person name="Arai W."/>
            <person name="Tsubouchi T."/>
            <person name="Morono Y."/>
            <person name="Uchiyama I."/>
            <person name="Ito T."/>
            <person name="Fujiyama A."/>
            <person name="Inagaki F."/>
            <person name="Takami H."/>
        </authorList>
    </citation>
    <scope>NUCLEOTIDE SEQUENCE</scope>
    <source>
        <strain evidence="7">Expedition CK06-06</strain>
    </source>
</reference>
<evidence type="ECO:0000256" key="3">
    <source>
        <dbReference type="ARBA" id="ARBA00022679"/>
    </source>
</evidence>
<dbReference type="AlphaFoldDB" id="X1M693"/>
<comment type="cofactor">
    <cofactor evidence="1">
        <name>thiamine diphosphate</name>
        <dbReference type="ChEBI" id="CHEBI:58937"/>
    </cofactor>
</comment>
<comment type="similarity">
    <text evidence="2">Belongs to the transketolase family.</text>
</comment>
<evidence type="ECO:0000256" key="5">
    <source>
        <dbReference type="ARBA" id="ARBA00023052"/>
    </source>
</evidence>
<evidence type="ECO:0000256" key="2">
    <source>
        <dbReference type="ARBA" id="ARBA00007131"/>
    </source>
</evidence>
<organism evidence="7">
    <name type="scientific">marine sediment metagenome</name>
    <dbReference type="NCBI Taxonomy" id="412755"/>
    <lineage>
        <taxon>unclassified sequences</taxon>
        <taxon>metagenomes</taxon>
        <taxon>ecological metagenomes</taxon>
    </lineage>
</organism>
<dbReference type="PANTHER" id="PTHR47514">
    <property type="entry name" value="TRANSKETOLASE N-TERMINAL SECTION-RELATED"/>
    <property type="match status" value="1"/>
</dbReference>